<feature type="non-terminal residue" evidence="2">
    <location>
        <position position="1"/>
    </location>
</feature>
<organism evidence="2 3">
    <name type="scientific">Leptidea sinapis</name>
    <dbReference type="NCBI Taxonomy" id="189913"/>
    <lineage>
        <taxon>Eukaryota</taxon>
        <taxon>Metazoa</taxon>
        <taxon>Ecdysozoa</taxon>
        <taxon>Arthropoda</taxon>
        <taxon>Hexapoda</taxon>
        <taxon>Insecta</taxon>
        <taxon>Pterygota</taxon>
        <taxon>Neoptera</taxon>
        <taxon>Endopterygota</taxon>
        <taxon>Lepidoptera</taxon>
        <taxon>Glossata</taxon>
        <taxon>Ditrysia</taxon>
        <taxon>Papilionoidea</taxon>
        <taxon>Pieridae</taxon>
        <taxon>Dismorphiinae</taxon>
        <taxon>Leptidea</taxon>
    </lineage>
</organism>
<name>A0A5E4Q2L5_9NEOP</name>
<dbReference type="AlphaFoldDB" id="A0A5E4Q2L5"/>
<feature type="compositionally biased region" description="Basic residues" evidence="1">
    <location>
        <begin position="114"/>
        <end position="128"/>
    </location>
</feature>
<evidence type="ECO:0000313" key="3">
    <source>
        <dbReference type="Proteomes" id="UP000324832"/>
    </source>
</evidence>
<feature type="region of interest" description="Disordered" evidence="1">
    <location>
        <begin position="105"/>
        <end position="128"/>
    </location>
</feature>
<accession>A0A5E4Q2L5</accession>
<evidence type="ECO:0000256" key="1">
    <source>
        <dbReference type="SAM" id="MobiDB-lite"/>
    </source>
</evidence>
<keyword evidence="3" id="KW-1185">Reference proteome</keyword>
<dbReference type="EMBL" id="FZQP02001337">
    <property type="protein sequence ID" value="VVC92527.1"/>
    <property type="molecule type" value="Genomic_DNA"/>
</dbReference>
<evidence type="ECO:0000313" key="2">
    <source>
        <dbReference type="EMBL" id="VVC92527.1"/>
    </source>
</evidence>
<dbReference type="Proteomes" id="UP000324832">
    <property type="component" value="Unassembled WGS sequence"/>
</dbReference>
<sequence>PAEESDLSTAESSPRSFSTLSILPALLIRWCFVSFCCITCGGGGRGEFACLFSGFGEPSAPAELEHDDIDAEKSHVINYTAKILLTFVVECISYPRSKLQETPYITYKSPRGANKPRRRRRNLNRRQK</sequence>
<proteinExistence type="predicted"/>
<protein>
    <submittedName>
        <fullName evidence="2">Uncharacterized protein</fullName>
    </submittedName>
</protein>
<gene>
    <name evidence="2" type="ORF">LSINAPIS_LOCUS4958</name>
</gene>
<reference evidence="2 3" key="1">
    <citation type="submission" date="2017-07" db="EMBL/GenBank/DDBJ databases">
        <authorList>
            <person name="Talla V."/>
            <person name="Backstrom N."/>
        </authorList>
    </citation>
    <scope>NUCLEOTIDE SEQUENCE [LARGE SCALE GENOMIC DNA]</scope>
</reference>